<dbReference type="RefSeq" id="WP_162412420.1">
    <property type="nucleotide sequence ID" value="NZ_JAHQXE010000001.1"/>
</dbReference>
<sequence length="132" mass="14267">MYEIVAGIDKSEDRGRAIAESITEMPLDHGEVRVTLLHDFQDNPEGASVDQVASVRHARKILEEVGIEVVLEESSGEPADAILRLADEQDAEMIVVAGRKRTPTGKVLFGSVTQSVILGTDRPVLVCSGDEN</sequence>
<dbReference type="SUPFAM" id="SSF52402">
    <property type="entry name" value="Adenine nucleotide alpha hydrolases-like"/>
    <property type="match status" value="1"/>
</dbReference>
<evidence type="ECO:0000256" key="1">
    <source>
        <dbReference type="ARBA" id="ARBA00008791"/>
    </source>
</evidence>
<dbReference type="AlphaFoldDB" id="A0AA41FXA6"/>
<evidence type="ECO:0000313" key="4">
    <source>
        <dbReference type="Proteomes" id="UP001166304"/>
    </source>
</evidence>
<keyword evidence="4" id="KW-1185">Reference proteome</keyword>
<dbReference type="Proteomes" id="UP001166304">
    <property type="component" value="Unassembled WGS sequence"/>
</dbReference>
<evidence type="ECO:0000313" key="3">
    <source>
        <dbReference type="EMBL" id="MBV0900270.1"/>
    </source>
</evidence>
<feature type="domain" description="UspA" evidence="2">
    <location>
        <begin position="4"/>
        <end position="127"/>
    </location>
</feature>
<proteinExistence type="inferred from homology"/>
<name>A0AA41FXA6_9EURY</name>
<dbReference type="EMBL" id="JAHQXE010000001">
    <property type="protein sequence ID" value="MBV0900270.1"/>
    <property type="molecule type" value="Genomic_DNA"/>
</dbReference>
<dbReference type="PANTHER" id="PTHR46268:SF6">
    <property type="entry name" value="UNIVERSAL STRESS PROTEIN UP12"/>
    <property type="match status" value="1"/>
</dbReference>
<dbReference type="InterPro" id="IPR014729">
    <property type="entry name" value="Rossmann-like_a/b/a_fold"/>
</dbReference>
<dbReference type="Pfam" id="PF00582">
    <property type="entry name" value="Usp"/>
    <property type="match status" value="1"/>
</dbReference>
<reference evidence="3" key="1">
    <citation type="submission" date="2021-06" db="EMBL/GenBank/DDBJ databases">
        <title>New haloarchaea isolates fom saline soil.</title>
        <authorList>
            <person name="Duran-Viseras A."/>
            <person name="Sanchez-Porro C.S."/>
            <person name="Ventosa A."/>
        </authorList>
    </citation>
    <scope>NUCLEOTIDE SEQUENCE</scope>
    <source>
        <strain evidence="3">JCM 18369</strain>
    </source>
</reference>
<dbReference type="PRINTS" id="PR01438">
    <property type="entry name" value="UNVRSLSTRESS"/>
</dbReference>
<organism evidence="3 4">
    <name type="scientific">Haloarcula salina</name>
    <dbReference type="NCBI Taxonomy" id="1429914"/>
    <lineage>
        <taxon>Archaea</taxon>
        <taxon>Methanobacteriati</taxon>
        <taxon>Methanobacteriota</taxon>
        <taxon>Stenosarchaea group</taxon>
        <taxon>Halobacteria</taxon>
        <taxon>Halobacteriales</taxon>
        <taxon>Haloarculaceae</taxon>
        <taxon>Haloarcula</taxon>
    </lineage>
</organism>
<dbReference type="Gene3D" id="3.40.50.620">
    <property type="entry name" value="HUPs"/>
    <property type="match status" value="1"/>
</dbReference>
<comment type="caution">
    <text evidence="3">The sequence shown here is derived from an EMBL/GenBank/DDBJ whole genome shotgun (WGS) entry which is preliminary data.</text>
</comment>
<comment type="similarity">
    <text evidence="1">Belongs to the universal stress protein A family.</text>
</comment>
<gene>
    <name evidence="3" type="ORF">KTS37_00590</name>
</gene>
<evidence type="ECO:0000259" key="2">
    <source>
        <dbReference type="Pfam" id="PF00582"/>
    </source>
</evidence>
<dbReference type="PANTHER" id="PTHR46268">
    <property type="entry name" value="STRESS RESPONSE PROTEIN NHAX"/>
    <property type="match status" value="1"/>
</dbReference>
<dbReference type="InterPro" id="IPR006015">
    <property type="entry name" value="Universal_stress_UspA"/>
</dbReference>
<dbReference type="InterPro" id="IPR006016">
    <property type="entry name" value="UspA"/>
</dbReference>
<protein>
    <submittedName>
        <fullName evidence="3">Universal stress protein</fullName>
    </submittedName>
</protein>
<accession>A0AA41FXA6</accession>
<dbReference type="CDD" id="cd00293">
    <property type="entry name" value="USP-like"/>
    <property type="match status" value="1"/>
</dbReference>